<evidence type="ECO:0000313" key="10">
    <source>
        <dbReference type="EMBL" id="OWJ78714.1"/>
    </source>
</evidence>
<accession>A0ABX3ZXJ7</accession>
<evidence type="ECO:0000259" key="9">
    <source>
        <dbReference type="Pfam" id="PF01757"/>
    </source>
</evidence>
<evidence type="ECO:0000256" key="4">
    <source>
        <dbReference type="ARBA" id="ARBA00022692"/>
    </source>
</evidence>
<feature type="domain" description="Acyltransferase 3" evidence="9">
    <location>
        <begin position="18"/>
        <end position="329"/>
    </location>
</feature>
<gene>
    <name evidence="10" type="ORF">CDV53_02765</name>
</gene>
<protein>
    <recommendedName>
        <fullName evidence="9">Acyltransferase 3 domain-containing protein</fullName>
    </recommendedName>
</protein>
<evidence type="ECO:0000256" key="7">
    <source>
        <dbReference type="SAM" id="MobiDB-lite"/>
    </source>
</evidence>
<feature type="transmembrane region" description="Helical" evidence="8">
    <location>
        <begin position="16"/>
        <end position="36"/>
    </location>
</feature>
<keyword evidence="11" id="KW-1185">Reference proteome</keyword>
<feature type="transmembrane region" description="Helical" evidence="8">
    <location>
        <begin position="56"/>
        <end position="77"/>
    </location>
</feature>
<dbReference type="EMBL" id="NIPV01000009">
    <property type="protein sequence ID" value="OWJ78714.1"/>
    <property type="molecule type" value="Genomic_DNA"/>
</dbReference>
<feature type="transmembrane region" description="Helical" evidence="8">
    <location>
        <begin position="283"/>
        <end position="303"/>
    </location>
</feature>
<evidence type="ECO:0000256" key="2">
    <source>
        <dbReference type="ARBA" id="ARBA00007400"/>
    </source>
</evidence>
<proteinExistence type="inferred from homology"/>
<feature type="region of interest" description="Disordered" evidence="7">
    <location>
        <begin position="358"/>
        <end position="383"/>
    </location>
</feature>
<feature type="transmembrane region" description="Helical" evidence="8">
    <location>
        <begin position="216"/>
        <end position="236"/>
    </location>
</feature>
<feature type="transmembrane region" description="Helical" evidence="8">
    <location>
        <begin position="248"/>
        <end position="271"/>
    </location>
</feature>
<feature type="transmembrane region" description="Helical" evidence="8">
    <location>
        <begin position="162"/>
        <end position="180"/>
    </location>
</feature>
<reference evidence="10 11" key="1">
    <citation type="submission" date="2016-11" db="EMBL/GenBank/DDBJ databases">
        <title>Comparison of Traditional DNA-DNA Hybridization with In Silico Genomic Analysis.</title>
        <authorList>
            <person name="Nicholson A.C."/>
            <person name="Sammons S."/>
            <person name="Humrighouse B.W."/>
            <person name="Graziano J."/>
            <person name="Lasker B."/>
            <person name="Whitney A.M."/>
            <person name="Mcquiston J.R."/>
        </authorList>
    </citation>
    <scope>NUCLEOTIDE SEQUENCE [LARGE SCALE GENOMIC DNA]</scope>
    <source>
        <strain evidence="10 11">H1892</strain>
    </source>
</reference>
<comment type="similarity">
    <text evidence="2">Belongs to the acyltransferase 3 family.</text>
</comment>
<feature type="transmembrane region" description="Helical" evidence="8">
    <location>
        <begin position="89"/>
        <end position="109"/>
    </location>
</feature>
<dbReference type="Proteomes" id="UP000214673">
    <property type="component" value="Unassembled WGS sequence"/>
</dbReference>
<keyword evidence="4 8" id="KW-0812">Transmembrane</keyword>
<feature type="transmembrane region" description="Helical" evidence="8">
    <location>
        <begin position="186"/>
        <end position="204"/>
    </location>
</feature>
<keyword evidence="5 8" id="KW-1133">Transmembrane helix</keyword>
<dbReference type="PANTHER" id="PTHR40074:SF2">
    <property type="entry name" value="O-ACETYLTRANSFERASE WECH"/>
    <property type="match status" value="1"/>
</dbReference>
<organism evidence="10 11">
    <name type="scientific">Haematobacter missouriensis</name>
    <dbReference type="NCBI Taxonomy" id="366616"/>
    <lineage>
        <taxon>Bacteria</taxon>
        <taxon>Pseudomonadati</taxon>
        <taxon>Pseudomonadota</taxon>
        <taxon>Alphaproteobacteria</taxon>
        <taxon>Rhodobacterales</taxon>
        <taxon>Paracoccaceae</taxon>
        <taxon>Haematobacter</taxon>
    </lineage>
</organism>
<name>A0ABX3ZXJ7_9RHOB</name>
<keyword evidence="6 8" id="KW-0472">Membrane</keyword>
<comment type="caution">
    <text evidence="10">The sequence shown here is derived from an EMBL/GenBank/DDBJ whole genome shotgun (WGS) entry which is preliminary data.</text>
</comment>
<feature type="transmembrane region" description="Helical" evidence="8">
    <location>
        <begin position="138"/>
        <end position="155"/>
    </location>
</feature>
<sequence>MRIIMSQPFSPTDKTRIVWIDVVKGLTLFLVVLHHSHQYLAWAGVSTYTTYRLNNVIGLARMPLFFAISGYLAMSVIRRPLREVLSRRIMLFLHIFLVWTLITLAVEYFRLGILQGGPLPDIETMALRLVRSLYDPPGSLWFIWGLALYFLAARLIPQRGRLIGLGVSLILATFAFSQTYEFSYPHKAALSYAPFFLAFAFYGREIYSLILSNLRLFLGLALGMAIGGTAFIAAYGDSEGMGRGLLRLMAGIGAMVLLAALLSQAGAVSFLRGLGITLGQNSLKIYVIHSLLISLIVETYVWAAAGLPAFSLWAALPLALFATALSLWMARGLEALGAGWLFSLPKRPGRQVVSVVPAGQDTPTDRAGNAGPPATVLSQPTVR</sequence>
<evidence type="ECO:0000256" key="5">
    <source>
        <dbReference type="ARBA" id="ARBA00022989"/>
    </source>
</evidence>
<evidence type="ECO:0000256" key="3">
    <source>
        <dbReference type="ARBA" id="ARBA00022475"/>
    </source>
</evidence>
<evidence type="ECO:0000256" key="1">
    <source>
        <dbReference type="ARBA" id="ARBA00004651"/>
    </source>
</evidence>
<keyword evidence="3" id="KW-1003">Cell membrane</keyword>
<dbReference type="Pfam" id="PF01757">
    <property type="entry name" value="Acyl_transf_3"/>
    <property type="match status" value="1"/>
</dbReference>
<evidence type="ECO:0000256" key="6">
    <source>
        <dbReference type="ARBA" id="ARBA00023136"/>
    </source>
</evidence>
<dbReference type="InterPro" id="IPR002656">
    <property type="entry name" value="Acyl_transf_3_dom"/>
</dbReference>
<comment type="subcellular location">
    <subcellularLocation>
        <location evidence="1">Cell membrane</location>
        <topology evidence="1">Multi-pass membrane protein</topology>
    </subcellularLocation>
</comment>
<evidence type="ECO:0000256" key="8">
    <source>
        <dbReference type="SAM" id="Phobius"/>
    </source>
</evidence>
<evidence type="ECO:0000313" key="11">
    <source>
        <dbReference type="Proteomes" id="UP000214673"/>
    </source>
</evidence>
<dbReference type="PANTHER" id="PTHR40074">
    <property type="entry name" value="O-ACETYLTRANSFERASE WECH"/>
    <property type="match status" value="1"/>
</dbReference>
<feature type="transmembrane region" description="Helical" evidence="8">
    <location>
        <begin position="309"/>
        <end position="330"/>
    </location>
</feature>